<dbReference type="PROSITE" id="PS50158">
    <property type="entry name" value="ZF_CCHC"/>
    <property type="match status" value="2"/>
</dbReference>
<keyword evidence="3 5" id="KW-0863">Zinc-finger</keyword>
<evidence type="ECO:0000256" key="3">
    <source>
        <dbReference type="ARBA" id="ARBA00022771"/>
    </source>
</evidence>
<dbReference type="GO" id="GO:0008270">
    <property type="term" value="F:zinc ion binding"/>
    <property type="evidence" value="ECO:0007669"/>
    <property type="project" value="UniProtKB-KW"/>
</dbReference>
<proteinExistence type="predicted"/>
<sequence length="350" mass="39224">SVPPEFMQGWYRDNWFNVPDLAIRAGGSPHSPNDVRASHGAYSASGVGTIGSATAAPKNAAAGDYRSTENDEFKKHMLAIIMQRDMDMRVIVQQAEAQHIKLEAATIELVKLRAAIGEERRARDDMMAVMVAKEKLEIEERARRVEETRKADAERKRVQEECANLHAAIARLELGQQAMRDIVVKRFDEEERAKQALREEKLTMEAMEREKKEEEEKTEKKEGGEKEMANAETPSSGVHTPSGGGAPFMETPVFRGSVAARDRLLNLCFYCHEEGHHSKDCTGSPKSEEMCDLCGGRGHAASACLPSKRCYNCNKTGHRHYECKEQGTRRCFHCRKVGHLAMYCKNSPSQ</sequence>
<dbReference type="Proteomes" id="UP001432322">
    <property type="component" value="Unassembled WGS sequence"/>
</dbReference>
<name>A0AAV5V9J8_9BILA</name>
<feature type="non-terminal residue" evidence="8">
    <location>
        <position position="1"/>
    </location>
</feature>
<evidence type="ECO:0000256" key="6">
    <source>
        <dbReference type="SAM" id="MobiDB-lite"/>
    </source>
</evidence>
<dbReference type="PANTHER" id="PTHR47103">
    <property type="entry name" value="DNA-BINDING PROTEIN"/>
    <property type="match status" value="1"/>
</dbReference>
<keyword evidence="2" id="KW-0677">Repeat</keyword>
<dbReference type="EMBL" id="BTSY01000002">
    <property type="protein sequence ID" value="GMT15411.1"/>
    <property type="molecule type" value="Genomic_DNA"/>
</dbReference>
<dbReference type="PANTHER" id="PTHR47103:SF8">
    <property type="entry name" value="DNA-BINDING PROTEIN"/>
    <property type="match status" value="1"/>
</dbReference>
<evidence type="ECO:0000256" key="5">
    <source>
        <dbReference type="PROSITE-ProRule" id="PRU00047"/>
    </source>
</evidence>
<reference evidence="8" key="1">
    <citation type="submission" date="2023-10" db="EMBL/GenBank/DDBJ databases">
        <title>Genome assembly of Pristionchus species.</title>
        <authorList>
            <person name="Yoshida K."/>
            <person name="Sommer R.J."/>
        </authorList>
    </citation>
    <scope>NUCLEOTIDE SEQUENCE</scope>
    <source>
        <strain evidence="8">RS5133</strain>
    </source>
</reference>
<evidence type="ECO:0000256" key="2">
    <source>
        <dbReference type="ARBA" id="ARBA00022737"/>
    </source>
</evidence>
<evidence type="ECO:0000259" key="7">
    <source>
        <dbReference type="PROSITE" id="PS50158"/>
    </source>
</evidence>
<dbReference type="Gene3D" id="4.10.60.10">
    <property type="entry name" value="Zinc finger, CCHC-type"/>
    <property type="match status" value="2"/>
</dbReference>
<protein>
    <recommendedName>
        <fullName evidence="7">CCHC-type domain-containing protein</fullName>
    </recommendedName>
</protein>
<dbReference type="Pfam" id="PF00098">
    <property type="entry name" value="zf-CCHC"/>
    <property type="match status" value="1"/>
</dbReference>
<feature type="compositionally biased region" description="Basic and acidic residues" evidence="6">
    <location>
        <begin position="200"/>
        <end position="229"/>
    </location>
</feature>
<dbReference type="SUPFAM" id="SSF57756">
    <property type="entry name" value="Retrovirus zinc finger-like domains"/>
    <property type="match status" value="2"/>
</dbReference>
<keyword evidence="9" id="KW-1185">Reference proteome</keyword>
<accession>A0AAV5V9J8</accession>
<dbReference type="AlphaFoldDB" id="A0AAV5V9J8"/>
<dbReference type="InterPro" id="IPR036875">
    <property type="entry name" value="Znf_CCHC_sf"/>
</dbReference>
<dbReference type="GO" id="GO:0019899">
    <property type="term" value="F:enzyme binding"/>
    <property type="evidence" value="ECO:0007669"/>
    <property type="project" value="UniProtKB-ARBA"/>
</dbReference>
<feature type="domain" description="CCHC-type" evidence="7">
    <location>
        <begin position="268"/>
        <end position="281"/>
    </location>
</feature>
<organism evidence="8 9">
    <name type="scientific">Pristionchus fissidentatus</name>
    <dbReference type="NCBI Taxonomy" id="1538716"/>
    <lineage>
        <taxon>Eukaryota</taxon>
        <taxon>Metazoa</taxon>
        <taxon>Ecdysozoa</taxon>
        <taxon>Nematoda</taxon>
        <taxon>Chromadorea</taxon>
        <taxon>Rhabditida</taxon>
        <taxon>Rhabditina</taxon>
        <taxon>Diplogasteromorpha</taxon>
        <taxon>Diplogasteroidea</taxon>
        <taxon>Neodiplogasteridae</taxon>
        <taxon>Pristionchus</taxon>
    </lineage>
</organism>
<dbReference type="GO" id="GO:0003676">
    <property type="term" value="F:nucleic acid binding"/>
    <property type="evidence" value="ECO:0007669"/>
    <property type="project" value="InterPro"/>
</dbReference>
<gene>
    <name evidence="8" type="ORF">PFISCL1PPCAC_6708</name>
</gene>
<evidence type="ECO:0000313" key="9">
    <source>
        <dbReference type="Proteomes" id="UP001432322"/>
    </source>
</evidence>
<keyword evidence="4" id="KW-0862">Zinc</keyword>
<evidence type="ECO:0000256" key="1">
    <source>
        <dbReference type="ARBA" id="ARBA00022723"/>
    </source>
</evidence>
<keyword evidence="1" id="KW-0479">Metal-binding</keyword>
<comment type="caution">
    <text evidence="8">The sequence shown here is derived from an EMBL/GenBank/DDBJ whole genome shotgun (WGS) entry which is preliminary data.</text>
</comment>
<dbReference type="InterPro" id="IPR001878">
    <property type="entry name" value="Znf_CCHC"/>
</dbReference>
<evidence type="ECO:0000256" key="4">
    <source>
        <dbReference type="ARBA" id="ARBA00022833"/>
    </source>
</evidence>
<feature type="domain" description="CCHC-type" evidence="7">
    <location>
        <begin position="309"/>
        <end position="325"/>
    </location>
</feature>
<dbReference type="SMART" id="SM00343">
    <property type="entry name" value="ZnF_C2HC"/>
    <property type="match status" value="4"/>
</dbReference>
<feature type="region of interest" description="Disordered" evidence="6">
    <location>
        <begin position="200"/>
        <end position="247"/>
    </location>
</feature>
<evidence type="ECO:0000313" key="8">
    <source>
        <dbReference type="EMBL" id="GMT15411.1"/>
    </source>
</evidence>